<keyword evidence="2" id="KW-0732">Signal</keyword>
<reference evidence="3 4" key="1">
    <citation type="submission" date="2016-10" db="EMBL/GenBank/DDBJ databases">
        <authorList>
            <person name="de Groot N.N."/>
        </authorList>
    </citation>
    <scope>NUCLEOTIDE SEQUENCE [LARGE SCALE GENOMIC DNA]</scope>
    <source>
        <strain evidence="3 4">DSM 44149</strain>
    </source>
</reference>
<organism evidence="3 4">
    <name type="scientific">Allokutzneria albata</name>
    <name type="common">Kibdelosporangium albatum</name>
    <dbReference type="NCBI Taxonomy" id="211114"/>
    <lineage>
        <taxon>Bacteria</taxon>
        <taxon>Bacillati</taxon>
        <taxon>Actinomycetota</taxon>
        <taxon>Actinomycetes</taxon>
        <taxon>Pseudonocardiales</taxon>
        <taxon>Pseudonocardiaceae</taxon>
        <taxon>Allokutzneria</taxon>
    </lineage>
</organism>
<dbReference type="RefSeq" id="WP_030429434.1">
    <property type="nucleotide sequence ID" value="NZ_JOEF01000007.1"/>
</dbReference>
<sequence length="268" mass="27412">MRRVIAAGVALGVAALAVLLGGSPAHAAEPLGVTVAFDGKDIAGSTATIDPAKPVELTVTASNRGDAPLRVRSVRVKGVALALTFFAYDTTFPFDVPAGESVTRTLVLDFADLAGQAIGLLPTTVEVVGAGRETLGAVNLVSEVNGSLWSVYGAFGIALLVLTALAWATALLALARHKLSPNRWRRALRFLPAGVGTGLVAVVTLSVLRLVPPEPSIEIPVVLGAAVIGLLLGYLTPHPVPGPAPFPADDPTVGVTTRKLDATTEDVG</sequence>
<accession>A0A1G9VKE0</accession>
<evidence type="ECO:0000313" key="4">
    <source>
        <dbReference type="Proteomes" id="UP000183376"/>
    </source>
</evidence>
<feature type="signal peptide" evidence="2">
    <location>
        <begin position="1"/>
        <end position="27"/>
    </location>
</feature>
<proteinExistence type="predicted"/>
<dbReference type="AlphaFoldDB" id="A0A1G9VKE0"/>
<dbReference type="EMBL" id="LT629701">
    <property type="protein sequence ID" value="SDM72728.1"/>
    <property type="molecule type" value="Genomic_DNA"/>
</dbReference>
<evidence type="ECO:0000256" key="1">
    <source>
        <dbReference type="SAM" id="Phobius"/>
    </source>
</evidence>
<evidence type="ECO:0000256" key="2">
    <source>
        <dbReference type="SAM" id="SignalP"/>
    </source>
</evidence>
<feature type="transmembrane region" description="Helical" evidence="1">
    <location>
        <begin position="187"/>
        <end position="211"/>
    </location>
</feature>
<keyword evidence="1" id="KW-0812">Transmembrane</keyword>
<feature type="transmembrane region" description="Helical" evidence="1">
    <location>
        <begin position="149"/>
        <end position="175"/>
    </location>
</feature>
<keyword evidence="1" id="KW-1133">Transmembrane helix</keyword>
<name>A0A1G9VKE0_ALLAB</name>
<feature type="chain" id="PRO_5009245766" evidence="2">
    <location>
        <begin position="28"/>
        <end position="268"/>
    </location>
</feature>
<keyword evidence="1" id="KW-0472">Membrane</keyword>
<gene>
    <name evidence="3" type="ORF">SAMN04489726_3094</name>
</gene>
<protein>
    <submittedName>
        <fullName evidence="3">Uncharacterized protein</fullName>
    </submittedName>
</protein>
<keyword evidence="4" id="KW-1185">Reference proteome</keyword>
<dbReference type="eggNOG" id="ENOG5031QYX">
    <property type="taxonomic scope" value="Bacteria"/>
</dbReference>
<dbReference type="Proteomes" id="UP000183376">
    <property type="component" value="Chromosome I"/>
</dbReference>
<evidence type="ECO:0000313" key="3">
    <source>
        <dbReference type="EMBL" id="SDM72728.1"/>
    </source>
</evidence>
<feature type="transmembrane region" description="Helical" evidence="1">
    <location>
        <begin position="217"/>
        <end position="235"/>
    </location>
</feature>
<dbReference type="STRING" id="211114.SAMN04489726_3094"/>